<proteinExistence type="predicted"/>
<dbReference type="GO" id="GO:0004252">
    <property type="term" value="F:serine-type endopeptidase activity"/>
    <property type="evidence" value="ECO:0007669"/>
    <property type="project" value="InterPro"/>
</dbReference>
<dbReference type="PANTHER" id="PTHR11731">
    <property type="entry name" value="PROTEASE FAMILY S9B,C DIPEPTIDYL-PEPTIDASE IV-RELATED"/>
    <property type="match status" value="1"/>
</dbReference>
<evidence type="ECO:0000313" key="10">
    <source>
        <dbReference type="Ensembl" id="ENSACIP00000027565.1"/>
    </source>
</evidence>
<keyword evidence="6" id="KW-0812">Transmembrane</keyword>
<evidence type="ECO:0000259" key="7">
    <source>
        <dbReference type="Pfam" id="PF00326"/>
    </source>
</evidence>
<evidence type="ECO:0000256" key="2">
    <source>
        <dbReference type="ARBA" id="ARBA00004485"/>
    </source>
</evidence>
<dbReference type="SUPFAM" id="SSF53474">
    <property type="entry name" value="alpha/beta-Hydrolases"/>
    <property type="match status" value="1"/>
</dbReference>
<accession>A0A3Q0T600</accession>
<dbReference type="GO" id="GO:0006508">
    <property type="term" value="P:proteolysis"/>
    <property type="evidence" value="ECO:0007669"/>
    <property type="project" value="UniProtKB-KW"/>
</dbReference>
<dbReference type="InterPro" id="IPR029058">
    <property type="entry name" value="AB_hydrolase_fold"/>
</dbReference>
<reference evidence="10" key="2">
    <citation type="submission" date="2025-09" db="UniProtKB">
        <authorList>
            <consortium name="Ensembl"/>
        </authorList>
    </citation>
    <scope>IDENTIFICATION</scope>
</reference>
<sequence length="723" mass="83099">QGCNKVMWGVIGAAVVITLITIPAVYYSKSGGNKRPFTLDDYFNDTVRWRSYNLYWISDKEYLHKARDGNLFLHNAETMEESLYLSNSTFVIFFVVEILQKWRHSFTASYSIYDRESLTFVTPANLPHVQYFTWAPTGNKYAYVLDFNIFFKSSVTADETVQLTRNGKKNEILNGVPDWVYEEEVFASNGAIWWSSTGKFLAYAEFNDTEVHKVEYSCPHRCLPPLLFLLGLYILWRIPLCNHLVENAMSSRFLLLLPLLSDHILGSVTWVSDERIAVQWLTRRQNYVVVQIYDFDGSRWKEKQKFEQTSKTGWVGHYVPLPLFFAEDKLSFYKVMSDTNGYKHIHYVKDGKATPVTSGKWEVIYISKLTKDAIYFVSNEDGGIPVKRNLYKVMIGNSPSSPRCLTCNLYKDRCQYNSGYFSFGASYYRMDCYGPGFPLYTLMDSKGSELSILQDNKELESILSEFQMPTMTYGTLKIGGFDLWYEMMLPPNFKKSKKYPLLIDVYAGPCSQSVNYRFKLNWGTYLSSSHGIIIASFDGRGSGYQGDEIMHSIYRRLGTFEVEDQITAVRKFIDMGFVDKDRIAIWGWSYGGYVTSMALGAGTGLFKCGIAVAPVAKWEYYDAVYTERYMGKPTENSDSYKNSTVTSRAKNFKTVDYLLVHGTADDNVHFQQAAQISRALVDEQVDFEVMWYTDKDHSLSGSAFHHIYTLMSHFLQKCLLSPK</sequence>
<dbReference type="InterPro" id="IPR050278">
    <property type="entry name" value="Serine_Prot_S9B/DPPIV"/>
</dbReference>
<dbReference type="Gene3D" id="3.40.50.1820">
    <property type="entry name" value="alpha/beta hydrolase"/>
    <property type="match status" value="1"/>
</dbReference>
<comment type="subcellular location">
    <subcellularLocation>
        <location evidence="1">Cell projection</location>
        <location evidence="1">Invadopodium membrane</location>
        <topology evidence="1">Single-pass type II membrane protein</topology>
    </subcellularLocation>
    <subcellularLocation>
        <location evidence="2">Cell projection</location>
        <location evidence="2">Lamellipodium membrane</location>
        <topology evidence="2">Single-pass type II membrane protein</topology>
    </subcellularLocation>
</comment>
<dbReference type="Ensembl" id="ENSACIT00000028291.1">
    <property type="protein sequence ID" value="ENSACIP00000027565.1"/>
    <property type="gene ID" value="ENSACIG00000021223.1"/>
</dbReference>
<dbReference type="Pfam" id="PF00326">
    <property type="entry name" value="Peptidase_S9"/>
    <property type="match status" value="1"/>
</dbReference>
<evidence type="ECO:0000256" key="5">
    <source>
        <dbReference type="ARBA" id="ARBA00023180"/>
    </source>
</evidence>
<feature type="domain" description="Peptidase S9 prolyl oligopeptidase catalytic" evidence="7">
    <location>
        <begin position="520"/>
        <end position="719"/>
    </location>
</feature>
<dbReference type="InterPro" id="IPR002471">
    <property type="entry name" value="Pept_S9_AS"/>
</dbReference>
<dbReference type="GeneTree" id="ENSGT00940000165362"/>
<feature type="domain" description="Dipeptidyl peptidase 4 low complexity region" evidence="9">
    <location>
        <begin position="32"/>
        <end position="52"/>
    </location>
</feature>
<keyword evidence="3" id="KW-0645">Protease</keyword>
<feature type="domain" description="Dipeptidylpeptidase IV N-terminal" evidence="8">
    <location>
        <begin position="95"/>
        <end position="217"/>
    </location>
</feature>
<dbReference type="GO" id="GO:0008239">
    <property type="term" value="F:dipeptidyl-peptidase activity"/>
    <property type="evidence" value="ECO:0007669"/>
    <property type="project" value="TreeGrafter"/>
</dbReference>
<keyword evidence="11" id="KW-1185">Reference proteome</keyword>
<feature type="domain" description="Dipeptidylpeptidase IV N-terminal" evidence="8">
    <location>
        <begin position="261"/>
        <end position="438"/>
    </location>
</feature>
<feature type="transmembrane region" description="Helical" evidence="6">
    <location>
        <begin position="6"/>
        <end position="27"/>
    </location>
</feature>
<evidence type="ECO:0000256" key="4">
    <source>
        <dbReference type="ARBA" id="ARBA00022801"/>
    </source>
</evidence>
<organism evidence="10 11">
    <name type="scientific">Amphilophus citrinellus</name>
    <name type="common">Midas cichlid</name>
    <name type="synonym">Cichlasoma citrinellum</name>
    <dbReference type="NCBI Taxonomy" id="61819"/>
    <lineage>
        <taxon>Eukaryota</taxon>
        <taxon>Metazoa</taxon>
        <taxon>Chordata</taxon>
        <taxon>Craniata</taxon>
        <taxon>Vertebrata</taxon>
        <taxon>Euteleostomi</taxon>
        <taxon>Actinopterygii</taxon>
        <taxon>Neopterygii</taxon>
        <taxon>Teleostei</taxon>
        <taxon>Neoteleostei</taxon>
        <taxon>Acanthomorphata</taxon>
        <taxon>Ovalentaria</taxon>
        <taxon>Cichlomorphae</taxon>
        <taxon>Cichliformes</taxon>
        <taxon>Cichlidae</taxon>
        <taxon>New World cichlids</taxon>
        <taxon>Cichlasomatinae</taxon>
        <taxon>Heroini</taxon>
        <taxon>Amphilophus</taxon>
    </lineage>
</organism>
<keyword evidence="6" id="KW-1133">Transmembrane helix</keyword>
<dbReference type="Proteomes" id="UP000261340">
    <property type="component" value="Unplaced"/>
</dbReference>
<dbReference type="InterPro" id="IPR002469">
    <property type="entry name" value="Peptidase_S9B_N"/>
</dbReference>
<dbReference type="FunFam" id="3.40.50.1820:FF:000003">
    <property type="entry name" value="Dipeptidyl peptidase 4"/>
    <property type="match status" value="1"/>
</dbReference>
<name>A0A3Q0T600_AMPCI</name>
<keyword evidence="4" id="KW-0378">Hydrolase</keyword>
<dbReference type="PANTHER" id="PTHR11731:SF204">
    <property type="entry name" value="DIPEPTIDYL PEPTIDASE 4"/>
    <property type="match status" value="1"/>
</dbReference>
<evidence type="ECO:0000256" key="1">
    <source>
        <dbReference type="ARBA" id="ARBA00004341"/>
    </source>
</evidence>
<dbReference type="AlphaFoldDB" id="A0A3Q0T600"/>
<dbReference type="PROSITE" id="PS00708">
    <property type="entry name" value="PRO_ENDOPEP_SER"/>
    <property type="match status" value="1"/>
</dbReference>
<evidence type="ECO:0000256" key="3">
    <source>
        <dbReference type="ARBA" id="ARBA00022670"/>
    </source>
</evidence>
<keyword evidence="5" id="KW-0325">Glycoprotein</keyword>
<dbReference type="Gene3D" id="2.140.10.30">
    <property type="entry name" value="Dipeptidylpeptidase IV, N-terminal domain"/>
    <property type="match status" value="2"/>
</dbReference>
<evidence type="ECO:0000259" key="8">
    <source>
        <dbReference type="Pfam" id="PF00930"/>
    </source>
</evidence>
<keyword evidence="6" id="KW-0472">Membrane</keyword>
<dbReference type="GO" id="GO:0031258">
    <property type="term" value="C:lamellipodium membrane"/>
    <property type="evidence" value="ECO:0007669"/>
    <property type="project" value="UniProtKB-SubCell"/>
</dbReference>
<protein>
    <submittedName>
        <fullName evidence="10">Fibroblast activation protein, alpha</fullName>
    </submittedName>
</protein>
<dbReference type="InterPro" id="IPR040522">
    <property type="entry name" value="DPPIV_rep"/>
</dbReference>
<evidence type="ECO:0000259" key="9">
    <source>
        <dbReference type="Pfam" id="PF18811"/>
    </source>
</evidence>
<dbReference type="SUPFAM" id="SSF82171">
    <property type="entry name" value="DPP6 N-terminal domain-like"/>
    <property type="match status" value="1"/>
</dbReference>
<dbReference type="Pfam" id="PF00930">
    <property type="entry name" value="DPPIV_N"/>
    <property type="match status" value="2"/>
</dbReference>
<dbReference type="Pfam" id="PF18811">
    <property type="entry name" value="DPPIV_rep"/>
    <property type="match status" value="1"/>
</dbReference>
<evidence type="ECO:0000256" key="6">
    <source>
        <dbReference type="SAM" id="Phobius"/>
    </source>
</evidence>
<evidence type="ECO:0000313" key="11">
    <source>
        <dbReference type="Proteomes" id="UP000261340"/>
    </source>
</evidence>
<reference evidence="10" key="1">
    <citation type="submission" date="2025-08" db="UniProtKB">
        <authorList>
            <consortium name="Ensembl"/>
        </authorList>
    </citation>
    <scope>IDENTIFICATION</scope>
</reference>
<dbReference type="InterPro" id="IPR001375">
    <property type="entry name" value="Peptidase_S9_cat"/>
</dbReference>